<evidence type="ECO:0000313" key="10">
    <source>
        <dbReference type="Proteomes" id="UP001374893"/>
    </source>
</evidence>
<proteinExistence type="inferred from homology"/>
<dbReference type="Proteomes" id="UP001374893">
    <property type="component" value="Chromosome"/>
</dbReference>
<dbReference type="EMBL" id="AP024702">
    <property type="protein sequence ID" value="BCX47950.1"/>
    <property type="molecule type" value="Genomic_DNA"/>
</dbReference>
<keyword evidence="3 7" id="KW-0812">Transmembrane</keyword>
<keyword evidence="6" id="KW-0813">Transport</keyword>
<dbReference type="PANTHER" id="PTHR30625:SF17">
    <property type="entry name" value="TOLQ-RELATED"/>
    <property type="match status" value="1"/>
</dbReference>
<feature type="transmembrane region" description="Helical" evidence="7">
    <location>
        <begin position="198"/>
        <end position="220"/>
    </location>
</feature>
<dbReference type="RefSeq" id="WP_338690445.1">
    <property type="nucleotide sequence ID" value="NZ_AP024702.1"/>
</dbReference>
<evidence type="ECO:0000256" key="5">
    <source>
        <dbReference type="ARBA" id="ARBA00023136"/>
    </source>
</evidence>
<evidence type="ECO:0000256" key="1">
    <source>
        <dbReference type="ARBA" id="ARBA00004651"/>
    </source>
</evidence>
<feature type="domain" description="MotA/TolQ/ExbB proton channel" evidence="8">
    <location>
        <begin position="130"/>
        <end position="230"/>
    </location>
</feature>
<evidence type="ECO:0000256" key="7">
    <source>
        <dbReference type="SAM" id="Phobius"/>
    </source>
</evidence>
<dbReference type="InterPro" id="IPR050790">
    <property type="entry name" value="ExbB/TolQ_transport"/>
</dbReference>
<feature type="transmembrane region" description="Helical" evidence="7">
    <location>
        <begin position="49"/>
        <end position="70"/>
    </location>
</feature>
<protein>
    <recommendedName>
        <fullName evidence="8">MotA/TolQ/ExbB proton channel domain-containing protein</fullName>
    </recommendedName>
</protein>
<evidence type="ECO:0000256" key="2">
    <source>
        <dbReference type="ARBA" id="ARBA00022475"/>
    </source>
</evidence>
<reference evidence="9 10" key="1">
    <citation type="submission" date="2021-06" db="EMBL/GenBank/DDBJ databases">
        <title>Complete genome of Haloferula helveola possessing various polysaccharide degrading enzymes.</title>
        <authorList>
            <person name="Takami H."/>
            <person name="Huang C."/>
            <person name="Hamasaki K."/>
        </authorList>
    </citation>
    <scope>NUCLEOTIDE SEQUENCE [LARGE SCALE GENOMIC DNA]</scope>
    <source>
        <strain evidence="9 10">CN-1</strain>
    </source>
</reference>
<comment type="similarity">
    <text evidence="6">Belongs to the exbB/tolQ family.</text>
</comment>
<keyword evidence="10" id="KW-1185">Reference proteome</keyword>
<comment type="subcellular location">
    <subcellularLocation>
        <location evidence="1">Cell membrane</location>
        <topology evidence="1">Multi-pass membrane protein</topology>
    </subcellularLocation>
    <subcellularLocation>
        <location evidence="6">Membrane</location>
        <topology evidence="6">Multi-pass membrane protein</topology>
    </subcellularLocation>
</comment>
<dbReference type="InterPro" id="IPR002898">
    <property type="entry name" value="MotA_ExbB_proton_chnl"/>
</dbReference>
<organism evidence="9 10">
    <name type="scientific">Haloferula helveola</name>
    <dbReference type="NCBI Taxonomy" id="490095"/>
    <lineage>
        <taxon>Bacteria</taxon>
        <taxon>Pseudomonadati</taxon>
        <taxon>Verrucomicrobiota</taxon>
        <taxon>Verrucomicrobiia</taxon>
        <taxon>Verrucomicrobiales</taxon>
        <taxon>Verrucomicrobiaceae</taxon>
        <taxon>Haloferula</taxon>
    </lineage>
</organism>
<name>A0ABM7RBX6_9BACT</name>
<feature type="transmembrane region" description="Helical" evidence="7">
    <location>
        <begin position="151"/>
        <end position="178"/>
    </location>
</feature>
<feature type="transmembrane region" description="Helical" evidence="7">
    <location>
        <begin position="12"/>
        <end position="29"/>
    </location>
</feature>
<evidence type="ECO:0000313" key="9">
    <source>
        <dbReference type="EMBL" id="BCX47950.1"/>
    </source>
</evidence>
<keyword evidence="2" id="KW-1003">Cell membrane</keyword>
<sequence length="261" mass="28099">MIEKLQNRAGRTAAAVITTVFVTAPMLMAQDATPGDKNALQKYVLDGGATMIFIGLAVLALIALCVFNFINLTKSKFCPDDLKMALMDHMTNCRVRSAIELAASHPSYLGRMMAYSLPNIDATRPEDLGRDQIEDAIADFSINENRKSMTWVNYISLVAQAAPMLGLLGTVIGMVQAFGILAETGSADPAQLAGSISVALLTTMWGLITAIPSLLAYFFFKNRLNNLVAECHHAAEDLINASVQTVNQDAYLAKIPEGVAV</sequence>
<keyword evidence="6" id="KW-0653">Protein transport</keyword>
<accession>A0ABM7RBX6</accession>
<dbReference type="Pfam" id="PF01618">
    <property type="entry name" value="MotA_ExbB"/>
    <property type="match status" value="1"/>
</dbReference>
<dbReference type="PANTHER" id="PTHR30625">
    <property type="entry name" value="PROTEIN TOLQ"/>
    <property type="match status" value="1"/>
</dbReference>
<gene>
    <name evidence="9" type="ORF">HAHE_18580</name>
</gene>
<evidence type="ECO:0000256" key="3">
    <source>
        <dbReference type="ARBA" id="ARBA00022692"/>
    </source>
</evidence>
<evidence type="ECO:0000259" key="8">
    <source>
        <dbReference type="Pfam" id="PF01618"/>
    </source>
</evidence>
<keyword evidence="4 7" id="KW-1133">Transmembrane helix</keyword>
<keyword evidence="5 7" id="KW-0472">Membrane</keyword>
<evidence type="ECO:0000256" key="4">
    <source>
        <dbReference type="ARBA" id="ARBA00022989"/>
    </source>
</evidence>
<evidence type="ECO:0000256" key="6">
    <source>
        <dbReference type="RuleBase" id="RU004057"/>
    </source>
</evidence>